<evidence type="ECO:0000256" key="6">
    <source>
        <dbReference type="SAM" id="MobiDB-lite"/>
    </source>
</evidence>
<evidence type="ECO:0000256" key="3">
    <source>
        <dbReference type="ARBA" id="ARBA00022692"/>
    </source>
</evidence>
<evidence type="ECO:0000256" key="1">
    <source>
        <dbReference type="ARBA" id="ARBA00004141"/>
    </source>
</evidence>
<dbReference type="GO" id="GO:0005886">
    <property type="term" value="C:plasma membrane"/>
    <property type="evidence" value="ECO:0007669"/>
    <property type="project" value="TreeGrafter"/>
</dbReference>
<evidence type="ECO:0000256" key="4">
    <source>
        <dbReference type="ARBA" id="ARBA00022989"/>
    </source>
</evidence>
<dbReference type="Gene3D" id="1.20.1720.10">
    <property type="entry name" value="Multidrug resistance protein D"/>
    <property type="match status" value="2"/>
</dbReference>
<feature type="transmembrane region" description="Helical" evidence="7">
    <location>
        <begin position="568"/>
        <end position="589"/>
    </location>
</feature>
<evidence type="ECO:0000313" key="10">
    <source>
        <dbReference type="Proteomes" id="UP001392437"/>
    </source>
</evidence>
<proteinExistence type="predicted"/>
<evidence type="ECO:0000256" key="2">
    <source>
        <dbReference type="ARBA" id="ARBA00022448"/>
    </source>
</evidence>
<feature type="transmembrane region" description="Helical" evidence="7">
    <location>
        <begin position="180"/>
        <end position="200"/>
    </location>
</feature>
<keyword evidence="5 7" id="KW-0472">Membrane</keyword>
<sequence>MRQDEATYLLSQTRQGFTVPLQAGVPAWLASRIRQAEVIRVVMLEDVHPVFRPHNTLQWVQNRKKHPPTPAGCRGTDPPTESEIPSNTRRSSITLGGSGSEDMDEKAPAPITQEEVVTSQTAPQDASQDAPHRFSKTAKKWMLFLISCAALFSPLASSIYFPSTKAISNDLHVSLDKVHLSITIFMYLQGIAPSFWAPLADARGRRITFIGTFVVFLVANIGLATSDSYASLMGWRALQAVGSAATIPIGSGAINDFTSRAEIGGFIGIFSGMRQLGQALGPVIGALLTQWLRWHSIFWALLIMGSITLAAIIVFLPETLRSIAGDGSIRLHGIHKPLWYSIKDQPYVDDGRRRPEMQPVNIGKLVLEPVKMLGEKDVLVNLLFGAAPYTIHSMVTASATAMFKDTFGMSQLQVAASFLANGAGIVLGSYTTGKALDMYYKRYDAKYRREHHIPEGLSLKTRLLRDFPLEHARLQTTWFVTPIFIATVCIYGYAIALKSLPAVLVLQFIISFCAMSVLAANTTLMLDMFPHAAASATAVNNLVRCLVGATGVAVVQRLIEGVGQGPSFLIFGILTALMTPLLALEWHFGQRWRAERMAREEAKEEAQKERAQSPC</sequence>
<comment type="caution">
    <text evidence="9">The sequence shown here is derived from an EMBL/GenBank/DDBJ whole genome shotgun (WGS) entry which is preliminary data.</text>
</comment>
<dbReference type="Proteomes" id="UP001392437">
    <property type="component" value="Unassembled WGS sequence"/>
</dbReference>
<dbReference type="InterPro" id="IPR020846">
    <property type="entry name" value="MFS_dom"/>
</dbReference>
<dbReference type="InterPro" id="IPR036259">
    <property type="entry name" value="MFS_trans_sf"/>
</dbReference>
<dbReference type="Pfam" id="PF07690">
    <property type="entry name" value="MFS_1"/>
    <property type="match status" value="1"/>
</dbReference>
<keyword evidence="3 7" id="KW-0812">Transmembrane</keyword>
<dbReference type="GO" id="GO:0022857">
    <property type="term" value="F:transmembrane transporter activity"/>
    <property type="evidence" value="ECO:0007669"/>
    <property type="project" value="InterPro"/>
</dbReference>
<organism evidence="9 10">
    <name type="scientific">Apiospora kogelbergensis</name>
    <dbReference type="NCBI Taxonomy" id="1337665"/>
    <lineage>
        <taxon>Eukaryota</taxon>
        <taxon>Fungi</taxon>
        <taxon>Dikarya</taxon>
        <taxon>Ascomycota</taxon>
        <taxon>Pezizomycotina</taxon>
        <taxon>Sordariomycetes</taxon>
        <taxon>Xylariomycetidae</taxon>
        <taxon>Amphisphaeriales</taxon>
        <taxon>Apiosporaceae</taxon>
        <taxon>Apiospora</taxon>
    </lineage>
</organism>
<dbReference type="PANTHER" id="PTHR23502:SF26">
    <property type="entry name" value="MAJOR FACILITATOR SUPERFAMILY (MFS) PROFILE DOMAIN-CONTAINING PROTEIN"/>
    <property type="match status" value="1"/>
</dbReference>
<name>A0AAW0QYU1_9PEZI</name>
<accession>A0AAW0QYU1</accession>
<dbReference type="PROSITE" id="PS50850">
    <property type="entry name" value="MFS"/>
    <property type="match status" value="1"/>
</dbReference>
<feature type="transmembrane region" description="Helical" evidence="7">
    <location>
        <begin position="297"/>
        <end position="316"/>
    </location>
</feature>
<dbReference type="PANTHER" id="PTHR23502">
    <property type="entry name" value="MAJOR FACILITATOR SUPERFAMILY"/>
    <property type="match status" value="1"/>
</dbReference>
<dbReference type="EMBL" id="JAQQWP010000004">
    <property type="protein sequence ID" value="KAK8120126.1"/>
    <property type="molecule type" value="Genomic_DNA"/>
</dbReference>
<protein>
    <submittedName>
        <fullName evidence="9">Citrate exporter protein</fullName>
    </submittedName>
</protein>
<evidence type="ECO:0000259" key="8">
    <source>
        <dbReference type="PROSITE" id="PS50850"/>
    </source>
</evidence>
<feature type="region of interest" description="Disordered" evidence="6">
    <location>
        <begin position="62"/>
        <end position="131"/>
    </location>
</feature>
<feature type="transmembrane region" description="Helical" evidence="7">
    <location>
        <begin position="141"/>
        <end position="160"/>
    </location>
</feature>
<dbReference type="FunFam" id="1.20.1250.20:FF:000172">
    <property type="entry name" value="MFS multidrug resistance transporter"/>
    <property type="match status" value="1"/>
</dbReference>
<keyword evidence="2" id="KW-0813">Transport</keyword>
<evidence type="ECO:0000313" key="9">
    <source>
        <dbReference type="EMBL" id="KAK8120126.1"/>
    </source>
</evidence>
<feature type="transmembrane region" description="Helical" evidence="7">
    <location>
        <begin position="414"/>
        <end position="433"/>
    </location>
</feature>
<gene>
    <name evidence="9" type="ORF">PG999_004246</name>
</gene>
<feature type="transmembrane region" description="Helical" evidence="7">
    <location>
        <begin position="477"/>
        <end position="496"/>
    </location>
</feature>
<dbReference type="SUPFAM" id="SSF103473">
    <property type="entry name" value="MFS general substrate transporter"/>
    <property type="match status" value="1"/>
</dbReference>
<reference evidence="9 10" key="1">
    <citation type="submission" date="2023-01" db="EMBL/GenBank/DDBJ databases">
        <title>Analysis of 21 Apiospora genomes using comparative genomics revels a genus with tremendous synthesis potential of carbohydrate active enzymes and secondary metabolites.</title>
        <authorList>
            <person name="Sorensen T."/>
        </authorList>
    </citation>
    <scope>NUCLEOTIDE SEQUENCE [LARGE SCALE GENOMIC DNA]</scope>
    <source>
        <strain evidence="9 10">CBS 117206</strain>
    </source>
</reference>
<feature type="transmembrane region" description="Helical" evidence="7">
    <location>
        <begin position="502"/>
        <end position="526"/>
    </location>
</feature>
<evidence type="ECO:0000256" key="5">
    <source>
        <dbReference type="ARBA" id="ARBA00023136"/>
    </source>
</evidence>
<comment type="subcellular location">
    <subcellularLocation>
        <location evidence="1">Membrane</location>
        <topology evidence="1">Multi-pass membrane protein</topology>
    </subcellularLocation>
</comment>
<keyword evidence="10" id="KW-1185">Reference proteome</keyword>
<keyword evidence="4 7" id="KW-1133">Transmembrane helix</keyword>
<dbReference type="InterPro" id="IPR011701">
    <property type="entry name" value="MFS"/>
</dbReference>
<feature type="compositionally biased region" description="Polar residues" evidence="6">
    <location>
        <begin position="115"/>
        <end position="127"/>
    </location>
</feature>
<feature type="compositionally biased region" description="Polar residues" evidence="6">
    <location>
        <begin position="83"/>
        <end position="95"/>
    </location>
</feature>
<evidence type="ECO:0000256" key="7">
    <source>
        <dbReference type="SAM" id="Phobius"/>
    </source>
</evidence>
<dbReference type="AlphaFoldDB" id="A0AAW0QYU1"/>
<feature type="domain" description="Major facilitator superfamily (MFS) profile" evidence="8">
    <location>
        <begin position="142"/>
        <end position="590"/>
    </location>
</feature>
<feature type="transmembrane region" description="Helical" evidence="7">
    <location>
        <begin position="207"/>
        <end position="225"/>
    </location>
</feature>